<evidence type="ECO:0000256" key="3">
    <source>
        <dbReference type="ARBA" id="ARBA00022989"/>
    </source>
</evidence>
<evidence type="ECO:0000259" key="8">
    <source>
        <dbReference type="Pfam" id="PF12129"/>
    </source>
</evidence>
<evidence type="ECO:0000256" key="1">
    <source>
        <dbReference type="ARBA" id="ARBA00004141"/>
    </source>
</evidence>
<name>A0A232F360_9HYME</name>
<dbReference type="AlphaFoldDB" id="A0A232F360"/>
<dbReference type="PANTHER" id="PTHR12680:SF6">
    <property type="entry name" value="PROTEIN PHTF"/>
    <property type="match status" value="1"/>
</dbReference>
<dbReference type="Proteomes" id="UP000215335">
    <property type="component" value="Unassembled WGS sequence"/>
</dbReference>
<feature type="transmembrane region" description="Helical" evidence="7">
    <location>
        <begin position="95"/>
        <end position="115"/>
    </location>
</feature>
<keyword evidence="10" id="KW-1185">Reference proteome</keyword>
<feature type="compositionally biased region" description="Polar residues" evidence="6">
    <location>
        <begin position="291"/>
        <end position="300"/>
    </location>
</feature>
<dbReference type="STRING" id="543379.A0A232F360"/>
<evidence type="ECO:0000313" key="9">
    <source>
        <dbReference type="EMBL" id="OXU25194.1"/>
    </source>
</evidence>
<feature type="region of interest" description="Disordered" evidence="6">
    <location>
        <begin position="172"/>
        <end position="195"/>
    </location>
</feature>
<evidence type="ECO:0000256" key="6">
    <source>
        <dbReference type="SAM" id="MobiDB-lite"/>
    </source>
</evidence>
<protein>
    <recommendedName>
        <fullName evidence="8">PHTF1/2 N-terminal domain-containing protein</fullName>
    </recommendedName>
</protein>
<dbReference type="GO" id="GO:0016020">
    <property type="term" value="C:membrane"/>
    <property type="evidence" value="ECO:0007669"/>
    <property type="project" value="UniProtKB-SubCell"/>
</dbReference>
<dbReference type="PANTHER" id="PTHR12680">
    <property type="entry name" value="PUTATIVE HOMEODOMAIN TRANSCRIPTION FACTOR PHTF"/>
    <property type="match status" value="1"/>
</dbReference>
<sequence length="734" mass="83438">MALNKLVYWYQKKIGTYDRQEWEDTIEQKIFCGLTHVPMRAAKLKTELIDVDLVRGSSFPKAKPKHGLGTVVYLAIQRLLFLPYHAQWWIHQTSFCIYILFLLLYGLQMLNLYIFFNYFPKENESDIITISELIIPAVMMLILCLVHSQIVSTNSGPILSIKYDRQRIRRSRQDRSRLNKTRARRNIRSDNEDAKTCQDATVDTNSKVDCEASPSVRFTNKVIIDKQTIILDTKSTIKDSREPLSNSRKTQLANSKSIIEIQSVDIKDHLAPEISINNTDLHPSEKDNCDSPGSGNPLIQSSKSDKKECESEEEGECEEAITNHLLEATSSATEWMGVTTNSDECSYSSEFEESDCQTEANMNHEEYMDSPFAWEFELPQSMFLSSGSASADRVSCTIWTSRDIKKAELSALDISSAIIERVESMPESIDYFYAGLVLAVVLSLVPSLRRVSDHLGIDPMNNTVSSLKPSELSLVNSETIVDLICKLINVAFGSSLLERILILSSALERLVLASLLFFLLAVAERTYKQRMLYAKLFSHLTSSRRARKSNLPHFRLNKVRNIKTWLSVRSYLKRRGPQRSVDVIVSSVFIITLALLSFVSLELIKDLNSLHSHYNIEALFWSFALGIFILRFMTLGTKINKKYRNISVLITEQINLYLQIEQKPHKKEELMIANSVLKLAADLIKELESPFKISGLSANPYLYTITKVILLSALSGVLSELLGFKLKLHKIKIK</sequence>
<evidence type="ECO:0000313" key="10">
    <source>
        <dbReference type="Proteomes" id="UP000215335"/>
    </source>
</evidence>
<comment type="subcellular location">
    <subcellularLocation>
        <location evidence="1">Membrane</location>
        <topology evidence="1">Multi-pass membrane protein</topology>
    </subcellularLocation>
</comment>
<feature type="transmembrane region" description="Helical" evidence="7">
    <location>
        <begin position="583"/>
        <end position="604"/>
    </location>
</feature>
<keyword evidence="4 7" id="KW-0472">Membrane</keyword>
<feature type="transmembrane region" description="Helical" evidence="7">
    <location>
        <begin position="431"/>
        <end position="448"/>
    </location>
</feature>
<evidence type="ECO:0000256" key="7">
    <source>
        <dbReference type="SAM" id="Phobius"/>
    </source>
</evidence>
<feature type="domain" description="PHTF1/2 N-terminal" evidence="8">
    <location>
        <begin position="1"/>
        <end position="155"/>
    </location>
</feature>
<comment type="caution">
    <text evidence="9">The sequence shown here is derived from an EMBL/GenBank/DDBJ whole genome shotgun (WGS) entry which is preliminary data.</text>
</comment>
<evidence type="ECO:0000256" key="4">
    <source>
        <dbReference type="ARBA" id="ARBA00023136"/>
    </source>
</evidence>
<proteinExistence type="predicted"/>
<accession>A0A232F360</accession>
<keyword evidence="5" id="KW-0325">Glycoprotein</keyword>
<dbReference type="GO" id="GO:0005783">
    <property type="term" value="C:endoplasmic reticulum"/>
    <property type="evidence" value="ECO:0007669"/>
    <property type="project" value="InterPro"/>
</dbReference>
<organism evidence="9 10">
    <name type="scientific">Trichomalopsis sarcophagae</name>
    <dbReference type="NCBI Taxonomy" id="543379"/>
    <lineage>
        <taxon>Eukaryota</taxon>
        <taxon>Metazoa</taxon>
        <taxon>Ecdysozoa</taxon>
        <taxon>Arthropoda</taxon>
        <taxon>Hexapoda</taxon>
        <taxon>Insecta</taxon>
        <taxon>Pterygota</taxon>
        <taxon>Neoptera</taxon>
        <taxon>Endopterygota</taxon>
        <taxon>Hymenoptera</taxon>
        <taxon>Apocrita</taxon>
        <taxon>Proctotrupomorpha</taxon>
        <taxon>Chalcidoidea</taxon>
        <taxon>Pteromalidae</taxon>
        <taxon>Pteromalinae</taxon>
        <taxon>Trichomalopsis</taxon>
    </lineage>
</organism>
<gene>
    <name evidence="9" type="ORF">TSAR_001575</name>
</gene>
<feature type="transmembrane region" description="Helical" evidence="7">
    <location>
        <begin position="500"/>
        <end position="523"/>
    </location>
</feature>
<reference evidence="9 10" key="1">
    <citation type="journal article" date="2017" name="Curr. Biol.">
        <title>The Evolution of Venom by Co-option of Single-Copy Genes.</title>
        <authorList>
            <person name="Martinson E.O."/>
            <person name="Mrinalini"/>
            <person name="Kelkar Y.D."/>
            <person name="Chang C.H."/>
            <person name="Werren J.H."/>
        </authorList>
    </citation>
    <scope>NUCLEOTIDE SEQUENCE [LARGE SCALE GENOMIC DNA]</scope>
    <source>
        <strain evidence="9 10">Alberta</strain>
        <tissue evidence="9">Whole body</tissue>
    </source>
</reference>
<feature type="transmembrane region" description="Helical" evidence="7">
    <location>
        <begin position="127"/>
        <end position="146"/>
    </location>
</feature>
<dbReference type="EMBL" id="NNAY01001085">
    <property type="protein sequence ID" value="OXU25194.1"/>
    <property type="molecule type" value="Genomic_DNA"/>
</dbReference>
<evidence type="ECO:0000256" key="5">
    <source>
        <dbReference type="ARBA" id="ARBA00023180"/>
    </source>
</evidence>
<evidence type="ECO:0000256" key="2">
    <source>
        <dbReference type="ARBA" id="ARBA00022692"/>
    </source>
</evidence>
<dbReference type="InterPro" id="IPR021980">
    <property type="entry name" value="PHTF1/2_N"/>
</dbReference>
<dbReference type="InterPro" id="IPR039775">
    <property type="entry name" value="PHTF1/2"/>
</dbReference>
<dbReference type="OrthoDB" id="10066656at2759"/>
<keyword evidence="3 7" id="KW-1133">Transmembrane helix</keyword>
<feature type="transmembrane region" description="Helical" evidence="7">
    <location>
        <begin position="616"/>
        <end position="634"/>
    </location>
</feature>
<keyword evidence="2 7" id="KW-0812">Transmembrane</keyword>
<feature type="region of interest" description="Disordered" evidence="6">
    <location>
        <begin position="277"/>
        <end position="315"/>
    </location>
</feature>
<dbReference type="Pfam" id="PF12129">
    <property type="entry name" value="PHTF1-2_N"/>
    <property type="match status" value="1"/>
</dbReference>